<name>A0A017TDW5_9BACT</name>
<dbReference type="Proteomes" id="UP000019678">
    <property type="component" value="Unassembled WGS sequence"/>
</dbReference>
<dbReference type="STRING" id="1192034.CAP_0197"/>
<organism evidence="1 2">
    <name type="scientific">Chondromyces apiculatus DSM 436</name>
    <dbReference type="NCBI Taxonomy" id="1192034"/>
    <lineage>
        <taxon>Bacteria</taxon>
        <taxon>Pseudomonadati</taxon>
        <taxon>Myxococcota</taxon>
        <taxon>Polyangia</taxon>
        <taxon>Polyangiales</taxon>
        <taxon>Polyangiaceae</taxon>
        <taxon>Chondromyces</taxon>
    </lineage>
</organism>
<gene>
    <name evidence="1" type="ORF">CAP_0197</name>
</gene>
<proteinExistence type="predicted"/>
<keyword evidence="2" id="KW-1185">Reference proteome</keyword>
<comment type="caution">
    <text evidence="1">The sequence shown here is derived from an EMBL/GenBank/DDBJ whole genome shotgun (WGS) entry which is preliminary data.</text>
</comment>
<dbReference type="EMBL" id="ASRX01000010">
    <property type="protein sequence ID" value="EYF07444.1"/>
    <property type="molecule type" value="Genomic_DNA"/>
</dbReference>
<evidence type="ECO:0000313" key="2">
    <source>
        <dbReference type="Proteomes" id="UP000019678"/>
    </source>
</evidence>
<accession>A0A017TDW5</accession>
<dbReference type="AlphaFoldDB" id="A0A017TDW5"/>
<reference evidence="1 2" key="1">
    <citation type="submission" date="2013-05" db="EMBL/GenBank/DDBJ databases">
        <title>Genome assembly of Chondromyces apiculatus DSM 436.</title>
        <authorList>
            <person name="Sharma G."/>
            <person name="Khatri I."/>
            <person name="Kaur C."/>
            <person name="Mayilraj S."/>
            <person name="Subramanian S."/>
        </authorList>
    </citation>
    <scope>NUCLEOTIDE SEQUENCE [LARGE SCALE GENOMIC DNA]</scope>
    <source>
        <strain evidence="1 2">DSM 436</strain>
    </source>
</reference>
<evidence type="ECO:0000313" key="1">
    <source>
        <dbReference type="EMBL" id="EYF07444.1"/>
    </source>
</evidence>
<protein>
    <submittedName>
        <fullName evidence="1">Uncharacterized protein</fullName>
    </submittedName>
</protein>
<dbReference type="eggNOG" id="ENOG5031760">
    <property type="taxonomic scope" value="Bacteria"/>
</dbReference>
<sequence>MSERFEELTAGVLAPLVLGGTIRPVRPLGVELGLSVGAGRTIVDSDLRSQVDVARVRIARLIAPVDTLPELSSYDWALCAALNDLFQVTNHELGGMLTRGRYRRLLGSVVALCERIPPPRTVEAALSRHATFARVLECVRTDTTVSWWTGRASFRGQPPPSRLMAWPQVRNVHLDARRVTLTDMLGGVQGVSEGEYLDAVRLWLTRTPLTDLATMGRRSPGFAWSAPTVSVIGTAPGRALAYRLLARYGREQALEVMTRATAEVPAHCEEARTLCEAFLREVTEGLGPKSEVVQAAR</sequence>